<dbReference type="GO" id="GO:0042284">
    <property type="term" value="F:sphingolipid delta-4 desaturase activity"/>
    <property type="evidence" value="ECO:0007669"/>
    <property type="project" value="TreeGrafter"/>
</dbReference>
<reference evidence="3 4" key="1">
    <citation type="submission" date="2019-04" db="EMBL/GenBank/DDBJ databases">
        <title>Phreatobacter aquaticus sp. nov.</title>
        <authorList>
            <person name="Choi A."/>
        </authorList>
    </citation>
    <scope>NUCLEOTIDE SEQUENCE [LARGE SCALE GENOMIC DNA]</scope>
    <source>
        <strain evidence="3 4">KCTC 52518</strain>
    </source>
</reference>
<dbReference type="Pfam" id="PF00487">
    <property type="entry name" value="FA_desaturase"/>
    <property type="match status" value="1"/>
</dbReference>
<name>A0A4D7ASG0_9HYPH</name>
<evidence type="ECO:0000313" key="4">
    <source>
        <dbReference type="Proteomes" id="UP000298781"/>
    </source>
</evidence>
<organism evidence="3 4">
    <name type="scientific">Phreatobacter stygius</name>
    <dbReference type="NCBI Taxonomy" id="1940610"/>
    <lineage>
        <taxon>Bacteria</taxon>
        <taxon>Pseudomonadati</taxon>
        <taxon>Pseudomonadota</taxon>
        <taxon>Alphaproteobacteria</taxon>
        <taxon>Hyphomicrobiales</taxon>
        <taxon>Phreatobacteraceae</taxon>
        <taxon>Phreatobacter</taxon>
    </lineage>
</organism>
<dbReference type="InterPro" id="IPR013866">
    <property type="entry name" value="Sphingolipid_d4-desaturase_N"/>
</dbReference>
<evidence type="ECO:0000313" key="3">
    <source>
        <dbReference type="EMBL" id="QCI63899.1"/>
    </source>
</evidence>
<feature type="transmembrane region" description="Helical" evidence="1">
    <location>
        <begin position="218"/>
        <end position="235"/>
    </location>
</feature>
<feature type="domain" description="Sphingolipid delta4-desaturase N-terminal" evidence="2">
    <location>
        <begin position="11"/>
        <end position="49"/>
    </location>
</feature>
<proteinExistence type="predicted"/>
<dbReference type="GO" id="GO:0016020">
    <property type="term" value="C:membrane"/>
    <property type="evidence" value="ECO:0007669"/>
    <property type="project" value="GOC"/>
</dbReference>
<keyword evidence="1" id="KW-1133">Transmembrane helix</keyword>
<dbReference type="KEGG" id="pstg:E8M01_06340"/>
<dbReference type="RefSeq" id="WP_136959356.1">
    <property type="nucleotide sequence ID" value="NZ_CP039690.1"/>
</dbReference>
<accession>A0A4D7ASG0</accession>
<keyword evidence="1" id="KW-0812">Transmembrane</keyword>
<dbReference type="PANTHER" id="PTHR12879">
    <property type="entry name" value="SPHINGOLIPID DELTA 4 DESATURASE/C-4 HYDROXYLASE PROTEIN DES2"/>
    <property type="match status" value="1"/>
</dbReference>
<protein>
    <submittedName>
        <fullName evidence="3">Fatty acid desaturase</fullName>
    </submittedName>
</protein>
<dbReference type="PANTHER" id="PTHR12879:SF8">
    <property type="entry name" value="SPHINGOLIPID DELTA(4)-DESATURASE DES1"/>
    <property type="match status" value="1"/>
</dbReference>
<evidence type="ECO:0000256" key="1">
    <source>
        <dbReference type="SAM" id="Phobius"/>
    </source>
</evidence>
<keyword evidence="4" id="KW-1185">Reference proteome</keyword>
<evidence type="ECO:0000259" key="2">
    <source>
        <dbReference type="SMART" id="SM01269"/>
    </source>
</evidence>
<dbReference type="OrthoDB" id="9792534at2"/>
<feature type="transmembrane region" description="Helical" evidence="1">
    <location>
        <begin position="193"/>
        <end position="212"/>
    </location>
</feature>
<dbReference type="EMBL" id="CP039690">
    <property type="protein sequence ID" value="QCI63899.1"/>
    <property type="molecule type" value="Genomic_DNA"/>
</dbReference>
<feature type="transmembrane region" description="Helical" evidence="1">
    <location>
        <begin position="74"/>
        <end position="97"/>
    </location>
</feature>
<keyword evidence="1" id="KW-0472">Membrane</keyword>
<dbReference type="Pfam" id="PF08557">
    <property type="entry name" value="Lipid_DES"/>
    <property type="match status" value="1"/>
</dbReference>
<dbReference type="InterPro" id="IPR005804">
    <property type="entry name" value="FA_desaturase_dom"/>
</dbReference>
<gene>
    <name evidence="3" type="ORF">E8M01_06340</name>
</gene>
<sequence length="335" mass="37619">MHGTTLTTGKPKQSGFYHSISAEPHASRTKAILKAHPEIRALIGRNPWTAAVMVSHVAAQILVAIGFGHLGLDWWWAALGVGWLFGAFMNHNLFIVIHEATHNLVLRSRNANKLIAIIADLPNCLPTAMNFRAFHLQHHAFQGDMERDADLPSAWEARLVGHSVFGKVLWLFLFPLFQGAHALRVSRLAPRDGWALANMAATVVFVVTMGWFAGANALVYLIASFWFAIGLHPLGGRWIQEHYTLDPEQETGSYYGGLNRVSMNIGYHNEHHDFPSVPWNRLPEITRIAPEFYLTLVSHQSWTRLLWEFFTDPRYSLHSRVTRDPSPGRGGSPQA</sequence>
<dbReference type="SMART" id="SM01269">
    <property type="entry name" value="Lipid_DES"/>
    <property type="match status" value="1"/>
</dbReference>
<dbReference type="GO" id="GO:0046513">
    <property type="term" value="P:ceramide biosynthetic process"/>
    <property type="evidence" value="ECO:0007669"/>
    <property type="project" value="TreeGrafter"/>
</dbReference>
<dbReference type="AlphaFoldDB" id="A0A4D7ASG0"/>
<dbReference type="Proteomes" id="UP000298781">
    <property type="component" value="Chromosome"/>
</dbReference>
<feature type="transmembrane region" description="Helical" evidence="1">
    <location>
        <begin position="48"/>
        <end position="68"/>
    </location>
</feature>